<evidence type="ECO:0008006" key="3">
    <source>
        <dbReference type="Google" id="ProtNLM"/>
    </source>
</evidence>
<dbReference type="HOGENOM" id="CLU_1782372_0_0_1"/>
<evidence type="ECO:0000313" key="2">
    <source>
        <dbReference type="Proteomes" id="UP000013827"/>
    </source>
</evidence>
<sequence length="146" mass="14796">MGVLTMFPSSSDPDEAGIDYCRQYVAAQLAAGASPQQVLASFGVEAAEAATIGDAAEAAEGQAGEALVRRVLAQVRAVQDEALPRALMAAVHAGQTAEALALMEAGAPWDAIDSFGHSAGAIALRDGNTALLDALLEAGSSSVLWE</sequence>
<accession>A0A0D3K1W3</accession>
<reference evidence="1" key="2">
    <citation type="submission" date="2024-10" db="UniProtKB">
        <authorList>
            <consortium name="EnsemblProtists"/>
        </authorList>
    </citation>
    <scope>IDENTIFICATION</scope>
</reference>
<reference evidence="2" key="1">
    <citation type="journal article" date="2013" name="Nature">
        <title>Pan genome of the phytoplankton Emiliania underpins its global distribution.</title>
        <authorList>
            <person name="Read B.A."/>
            <person name="Kegel J."/>
            <person name="Klute M.J."/>
            <person name="Kuo A."/>
            <person name="Lefebvre S.C."/>
            <person name="Maumus F."/>
            <person name="Mayer C."/>
            <person name="Miller J."/>
            <person name="Monier A."/>
            <person name="Salamov A."/>
            <person name="Young J."/>
            <person name="Aguilar M."/>
            <person name="Claverie J.M."/>
            <person name="Frickenhaus S."/>
            <person name="Gonzalez K."/>
            <person name="Herman E.K."/>
            <person name="Lin Y.C."/>
            <person name="Napier J."/>
            <person name="Ogata H."/>
            <person name="Sarno A.F."/>
            <person name="Shmutz J."/>
            <person name="Schroeder D."/>
            <person name="de Vargas C."/>
            <person name="Verret F."/>
            <person name="von Dassow P."/>
            <person name="Valentin K."/>
            <person name="Van de Peer Y."/>
            <person name="Wheeler G."/>
            <person name="Dacks J.B."/>
            <person name="Delwiche C.F."/>
            <person name="Dyhrman S.T."/>
            <person name="Glockner G."/>
            <person name="John U."/>
            <person name="Richards T."/>
            <person name="Worden A.Z."/>
            <person name="Zhang X."/>
            <person name="Grigoriev I.V."/>
            <person name="Allen A.E."/>
            <person name="Bidle K."/>
            <person name="Borodovsky M."/>
            <person name="Bowler C."/>
            <person name="Brownlee C."/>
            <person name="Cock J.M."/>
            <person name="Elias M."/>
            <person name="Gladyshev V.N."/>
            <person name="Groth M."/>
            <person name="Guda C."/>
            <person name="Hadaegh A."/>
            <person name="Iglesias-Rodriguez M.D."/>
            <person name="Jenkins J."/>
            <person name="Jones B.M."/>
            <person name="Lawson T."/>
            <person name="Leese F."/>
            <person name="Lindquist E."/>
            <person name="Lobanov A."/>
            <person name="Lomsadze A."/>
            <person name="Malik S.B."/>
            <person name="Marsh M.E."/>
            <person name="Mackinder L."/>
            <person name="Mock T."/>
            <person name="Mueller-Roeber B."/>
            <person name="Pagarete A."/>
            <person name="Parker M."/>
            <person name="Probert I."/>
            <person name="Quesneville H."/>
            <person name="Raines C."/>
            <person name="Rensing S.A."/>
            <person name="Riano-Pachon D.M."/>
            <person name="Richier S."/>
            <person name="Rokitta S."/>
            <person name="Shiraiwa Y."/>
            <person name="Soanes D.M."/>
            <person name="van der Giezen M."/>
            <person name="Wahlund T.M."/>
            <person name="Williams B."/>
            <person name="Wilson W."/>
            <person name="Wolfe G."/>
            <person name="Wurch L.L."/>
        </authorList>
    </citation>
    <scope>NUCLEOTIDE SEQUENCE</scope>
</reference>
<proteinExistence type="predicted"/>
<dbReference type="EnsemblProtists" id="EOD29748">
    <property type="protein sequence ID" value="EOD29748"/>
    <property type="gene ID" value="EMIHUDRAFT_123195"/>
</dbReference>
<dbReference type="PaxDb" id="2903-EOD29748"/>
<dbReference type="InterPro" id="IPR036770">
    <property type="entry name" value="Ankyrin_rpt-contain_sf"/>
</dbReference>
<keyword evidence="2" id="KW-1185">Reference proteome</keyword>
<dbReference type="KEGG" id="ehx:EMIHUDRAFT_123195"/>
<name>A0A0D3K1W3_EMIH1</name>
<dbReference type="AlphaFoldDB" id="A0A0D3K1W3"/>
<organism evidence="1 2">
    <name type="scientific">Emiliania huxleyi (strain CCMP1516)</name>
    <dbReference type="NCBI Taxonomy" id="280463"/>
    <lineage>
        <taxon>Eukaryota</taxon>
        <taxon>Haptista</taxon>
        <taxon>Haptophyta</taxon>
        <taxon>Prymnesiophyceae</taxon>
        <taxon>Isochrysidales</taxon>
        <taxon>Noelaerhabdaceae</taxon>
        <taxon>Emiliania</taxon>
    </lineage>
</organism>
<dbReference type="SUPFAM" id="SSF48403">
    <property type="entry name" value="Ankyrin repeat"/>
    <property type="match status" value="1"/>
</dbReference>
<dbReference type="RefSeq" id="XP_005782177.1">
    <property type="nucleotide sequence ID" value="XM_005782120.1"/>
</dbReference>
<dbReference type="Gene3D" id="1.25.40.20">
    <property type="entry name" value="Ankyrin repeat-containing domain"/>
    <property type="match status" value="1"/>
</dbReference>
<dbReference type="Proteomes" id="UP000013827">
    <property type="component" value="Unassembled WGS sequence"/>
</dbReference>
<dbReference type="GeneID" id="17275023"/>
<protein>
    <recommendedName>
        <fullName evidence="3">Ankyrin repeat domain-containing protein</fullName>
    </recommendedName>
</protein>
<evidence type="ECO:0000313" key="1">
    <source>
        <dbReference type="EnsemblProtists" id="EOD29748"/>
    </source>
</evidence>